<keyword evidence="3" id="KW-0804">Transcription</keyword>
<gene>
    <name evidence="7" type="ORF">ET471_11240</name>
</gene>
<evidence type="ECO:0000256" key="1">
    <source>
        <dbReference type="ARBA" id="ARBA00023015"/>
    </source>
</evidence>
<feature type="DNA-binding region" description="H-T-H motif" evidence="4">
    <location>
        <begin position="47"/>
        <end position="66"/>
    </location>
</feature>
<feature type="domain" description="HTH tetR-type" evidence="6">
    <location>
        <begin position="24"/>
        <end position="84"/>
    </location>
</feature>
<dbReference type="AlphaFoldDB" id="A0A4P6F8H2"/>
<dbReference type="EMBL" id="CP035493">
    <property type="protein sequence ID" value="QAY71845.1"/>
    <property type="molecule type" value="Genomic_DNA"/>
</dbReference>
<sequence>MIPVAAASERPGRREPGLRERKKVARRGAIVDAAQQLVLAQGLDDVTVEMISARVGISARTFFNYFDSKDDAVLGLEDVTIDVDAAARFAAGGPTGHLMADLQTVVASVLQSVSPDEGRARCAHEIARSHPRLLHRQVLWMERYKADLTALFAARRAVDPDAVPVDDETLAMIVVVLLRSAAVAWERDGYAGDAAAHLPAAVAELRALLAT</sequence>
<proteinExistence type="predicted"/>
<keyword evidence="8" id="KW-1185">Reference proteome</keyword>
<dbReference type="InterPro" id="IPR050109">
    <property type="entry name" value="HTH-type_TetR-like_transc_reg"/>
</dbReference>
<organism evidence="7 8">
    <name type="scientific">Xylanimonas protaetiae</name>
    <dbReference type="NCBI Taxonomy" id="2509457"/>
    <lineage>
        <taxon>Bacteria</taxon>
        <taxon>Bacillati</taxon>
        <taxon>Actinomycetota</taxon>
        <taxon>Actinomycetes</taxon>
        <taxon>Micrococcales</taxon>
        <taxon>Promicromonosporaceae</taxon>
        <taxon>Xylanimonas</taxon>
    </lineage>
</organism>
<name>A0A4P6F8H2_9MICO</name>
<evidence type="ECO:0000256" key="2">
    <source>
        <dbReference type="ARBA" id="ARBA00023125"/>
    </source>
</evidence>
<feature type="region of interest" description="Disordered" evidence="5">
    <location>
        <begin position="1"/>
        <end position="21"/>
    </location>
</feature>
<dbReference type="KEGG" id="xya:ET471_11240"/>
<feature type="compositionally biased region" description="Basic and acidic residues" evidence="5">
    <location>
        <begin position="10"/>
        <end position="19"/>
    </location>
</feature>
<dbReference type="Proteomes" id="UP000292118">
    <property type="component" value="Chromosome"/>
</dbReference>
<dbReference type="PROSITE" id="PS01081">
    <property type="entry name" value="HTH_TETR_1"/>
    <property type="match status" value="1"/>
</dbReference>
<dbReference type="InterPro" id="IPR009057">
    <property type="entry name" value="Homeodomain-like_sf"/>
</dbReference>
<dbReference type="GO" id="GO:0000976">
    <property type="term" value="F:transcription cis-regulatory region binding"/>
    <property type="evidence" value="ECO:0007669"/>
    <property type="project" value="TreeGrafter"/>
</dbReference>
<evidence type="ECO:0000313" key="7">
    <source>
        <dbReference type="EMBL" id="QAY71845.1"/>
    </source>
</evidence>
<dbReference type="Pfam" id="PF00440">
    <property type="entry name" value="TetR_N"/>
    <property type="match status" value="1"/>
</dbReference>
<dbReference type="PANTHER" id="PTHR30055:SF238">
    <property type="entry name" value="MYCOFACTOCIN BIOSYNTHESIS TRANSCRIPTIONAL REGULATOR MFTR-RELATED"/>
    <property type="match status" value="1"/>
</dbReference>
<dbReference type="GO" id="GO:0003700">
    <property type="term" value="F:DNA-binding transcription factor activity"/>
    <property type="evidence" value="ECO:0007669"/>
    <property type="project" value="TreeGrafter"/>
</dbReference>
<dbReference type="PRINTS" id="PR00455">
    <property type="entry name" value="HTHTETR"/>
</dbReference>
<dbReference type="OrthoDB" id="8688418at2"/>
<dbReference type="InterPro" id="IPR001647">
    <property type="entry name" value="HTH_TetR"/>
</dbReference>
<dbReference type="PROSITE" id="PS50977">
    <property type="entry name" value="HTH_TETR_2"/>
    <property type="match status" value="1"/>
</dbReference>
<dbReference type="SUPFAM" id="SSF46689">
    <property type="entry name" value="Homeodomain-like"/>
    <property type="match status" value="1"/>
</dbReference>
<protein>
    <submittedName>
        <fullName evidence="7">TetR/AcrR family transcriptional regulator</fullName>
    </submittedName>
</protein>
<evidence type="ECO:0000256" key="5">
    <source>
        <dbReference type="SAM" id="MobiDB-lite"/>
    </source>
</evidence>
<evidence type="ECO:0000313" key="8">
    <source>
        <dbReference type="Proteomes" id="UP000292118"/>
    </source>
</evidence>
<evidence type="ECO:0000259" key="6">
    <source>
        <dbReference type="PROSITE" id="PS50977"/>
    </source>
</evidence>
<dbReference type="InterPro" id="IPR023772">
    <property type="entry name" value="DNA-bd_HTH_TetR-type_CS"/>
</dbReference>
<keyword evidence="1" id="KW-0805">Transcription regulation</keyword>
<dbReference type="Gene3D" id="1.10.357.10">
    <property type="entry name" value="Tetracycline Repressor, domain 2"/>
    <property type="match status" value="1"/>
</dbReference>
<evidence type="ECO:0000256" key="4">
    <source>
        <dbReference type="PROSITE-ProRule" id="PRU00335"/>
    </source>
</evidence>
<dbReference type="RefSeq" id="WP_129190921.1">
    <property type="nucleotide sequence ID" value="NZ_CP035493.1"/>
</dbReference>
<dbReference type="PANTHER" id="PTHR30055">
    <property type="entry name" value="HTH-TYPE TRANSCRIPTIONAL REGULATOR RUTR"/>
    <property type="match status" value="1"/>
</dbReference>
<accession>A0A4P6F8H2</accession>
<dbReference type="Gene3D" id="1.10.10.60">
    <property type="entry name" value="Homeodomain-like"/>
    <property type="match status" value="1"/>
</dbReference>
<evidence type="ECO:0000256" key="3">
    <source>
        <dbReference type="ARBA" id="ARBA00023163"/>
    </source>
</evidence>
<keyword evidence="2 4" id="KW-0238">DNA-binding</keyword>
<reference evidence="7 8" key="1">
    <citation type="submission" date="2019-01" db="EMBL/GenBank/DDBJ databases">
        <title>Genome sequencing of strain FW10M-9.</title>
        <authorList>
            <person name="Heo J."/>
            <person name="Kim S.-J."/>
            <person name="Kim J.-S."/>
            <person name="Hong S.-B."/>
            <person name="Kwon S.-W."/>
        </authorList>
    </citation>
    <scope>NUCLEOTIDE SEQUENCE [LARGE SCALE GENOMIC DNA]</scope>
    <source>
        <strain evidence="7 8">FW10M-9</strain>
    </source>
</reference>